<gene>
    <name evidence="3" type="ORF">MAPG_10812</name>
</gene>
<keyword evidence="2" id="KW-0812">Transmembrane</keyword>
<keyword evidence="2" id="KW-0472">Membrane</keyword>
<evidence type="ECO:0000256" key="2">
    <source>
        <dbReference type="SAM" id="Phobius"/>
    </source>
</evidence>
<name>A0A0H2U6T9_MAGP6</name>
<organism evidence="3">
    <name type="scientific">Magnaporthiopsis poae (strain ATCC 64411 / 73-15)</name>
    <name type="common">Kentucky bluegrass fungus</name>
    <name type="synonym">Magnaporthe poae</name>
    <dbReference type="NCBI Taxonomy" id="644358"/>
    <lineage>
        <taxon>Eukaryota</taxon>
        <taxon>Fungi</taxon>
        <taxon>Dikarya</taxon>
        <taxon>Ascomycota</taxon>
        <taxon>Pezizomycotina</taxon>
        <taxon>Sordariomycetes</taxon>
        <taxon>Sordariomycetidae</taxon>
        <taxon>Magnaporthales</taxon>
        <taxon>Magnaporthaceae</taxon>
        <taxon>Magnaporthiopsis</taxon>
    </lineage>
</organism>
<evidence type="ECO:0000313" key="3">
    <source>
        <dbReference type="EMBL" id="KLU91863.1"/>
    </source>
</evidence>
<reference evidence="3" key="2">
    <citation type="submission" date="2011-03" db="EMBL/GenBank/DDBJ databases">
        <title>Annotation of Magnaporthe poae ATCC 64411.</title>
        <authorList>
            <person name="Ma L.-J."/>
            <person name="Dead R."/>
            <person name="Young S.K."/>
            <person name="Zeng Q."/>
            <person name="Gargeya S."/>
            <person name="Fitzgerald M."/>
            <person name="Haas B."/>
            <person name="Abouelleil A."/>
            <person name="Alvarado L."/>
            <person name="Arachchi H.M."/>
            <person name="Berlin A."/>
            <person name="Brown A."/>
            <person name="Chapman S.B."/>
            <person name="Chen Z."/>
            <person name="Dunbar C."/>
            <person name="Freedman E."/>
            <person name="Gearin G."/>
            <person name="Gellesch M."/>
            <person name="Goldberg J."/>
            <person name="Griggs A."/>
            <person name="Gujja S."/>
            <person name="Heiman D."/>
            <person name="Howarth C."/>
            <person name="Larson L."/>
            <person name="Lui A."/>
            <person name="MacDonald P.J.P."/>
            <person name="Mehta T."/>
            <person name="Montmayeur A."/>
            <person name="Murphy C."/>
            <person name="Neiman D."/>
            <person name="Pearson M."/>
            <person name="Priest M."/>
            <person name="Roberts A."/>
            <person name="Saif S."/>
            <person name="Shea T."/>
            <person name="Shenoy N."/>
            <person name="Sisk P."/>
            <person name="Stolte C."/>
            <person name="Sykes S."/>
            <person name="Yandava C."/>
            <person name="Wortman J."/>
            <person name="Nusbaum C."/>
            <person name="Birren B."/>
        </authorList>
    </citation>
    <scope>NUCLEOTIDE SEQUENCE</scope>
    <source>
        <strain evidence="3">ATCC 64411</strain>
    </source>
</reference>
<protein>
    <submittedName>
        <fullName evidence="3">Uncharacterized protein</fullName>
    </submittedName>
</protein>
<reference evidence="3" key="1">
    <citation type="submission" date="2010-05" db="EMBL/GenBank/DDBJ databases">
        <title>The Genome Sequence of Magnaporthe poae strain ATCC 64411.</title>
        <authorList>
            <consortium name="The Broad Institute Genome Sequencing Platform"/>
            <consortium name="Broad Institute Genome Sequencing Center for Infectious Disease"/>
            <person name="Ma L.-J."/>
            <person name="Dead R."/>
            <person name="Young S."/>
            <person name="Zeng Q."/>
            <person name="Koehrsen M."/>
            <person name="Alvarado L."/>
            <person name="Berlin A."/>
            <person name="Chapman S.B."/>
            <person name="Chen Z."/>
            <person name="Freedman E."/>
            <person name="Gellesch M."/>
            <person name="Goldberg J."/>
            <person name="Griggs A."/>
            <person name="Gujja S."/>
            <person name="Heilman E.R."/>
            <person name="Heiman D."/>
            <person name="Hepburn T."/>
            <person name="Howarth C."/>
            <person name="Jen D."/>
            <person name="Larson L."/>
            <person name="Mehta T."/>
            <person name="Neiman D."/>
            <person name="Pearson M."/>
            <person name="Roberts A."/>
            <person name="Saif S."/>
            <person name="Shea T."/>
            <person name="Shenoy N."/>
            <person name="Sisk P."/>
            <person name="Stolte C."/>
            <person name="Sykes S."/>
            <person name="Walk T."/>
            <person name="White J."/>
            <person name="Yandava C."/>
            <person name="Haas B."/>
            <person name="Nusbaum C."/>
            <person name="Birren B."/>
        </authorList>
    </citation>
    <scope>NUCLEOTIDE SEQUENCE</scope>
    <source>
        <strain evidence="3">ATCC 64411</strain>
    </source>
</reference>
<sequence>ARPGPPAAADTAHVRNAGAERDLCRSERQDPEGDGSMATNRIITIAIITILVLLILAVIFSKFR</sequence>
<dbReference type="EMBL" id="GL876978">
    <property type="protein sequence ID" value="KLU91863.1"/>
    <property type="molecule type" value="Genomic_DNA"/>
</dbReference>
<proteinExistence type="predicted"/>
<dbReference type="AlphaFoldDB" id="A0A0H2U6T9"/>
<feature type="compositionally biased region" description="Basic and acidic residues" evidence="1">
    <location>
        <begin position="18"/>
        <end position="31"/>
    </location>
</feature>
<evidence type="ECO:0000256" key="1">
    <source>
        <dbReference type="SAM" id="MobiDB-lite"/>
    </source>
</evidence>
<keyword evidence="2" id="KW-1133">Transmembrane helix</keyword>
<feature type="non-terminal residue" evidence="3">
    <location>
        <position position="1"/>
    </location>
</feature>
<feature type="transmembrane region" description="Helical" evidence="2">
    <location>
        <begin position="42"/>
        <end position="60"/>
    </location>
</feature>
<dbReference type="VEuPathDB" id="FungiDB:MAPG_10812"/>
<accession>A0A0H2U6T9</accession>
<feature type="region of interest" description="Disordered" evidence="1">
    <location>
        <begin position="1"/>
        <end position="36"/>
    </location>
</feature>